<sequence length="258" mass="29395">MQNNTFLRLYMGLNLIKLDRVASTNDYLREQLSNFKPLAEGSAIMATEQFQGKGQRGNIWRSEPGKNLTLSILLYPSFLDISKQFFLNVVISLGIAKWLQAQTKAQITVKWPNDIMANQQKICGILIENQIKKDSISSSITGMGININQTDFPAEISHKVCSLKNLLQKPDDMCIESLLPELFYHLETQYDRLKAGDGAELLKDYNSILMWRGEKHNFLIDNVKVEGTITEVDKEGQLWVDFGKKVVSFNLKEIAYQL</sequence>
<dbReference type="EMBL" id="UGYW01000002">
    <property type="protein sequence ID" value="SUJ13902.1"/>
    <property type="molecule type" value="Genomic_DNA"/>
</dbReference>
<dbReference type="Pfam" id="PF03099">
    <property type="entry name" value="BPL_LplA_LipB"/>
    <property type="match status" value="1"/>
</dbReference>
<name>A0A380C621_SPHSI</name>
<keyword evidence="1" id="KW-0436">Ligase</keyword>
<feature type="domain" description="BPL/LPL catalytic" evidence="2">
    <location>
        <begin position="1"/>
        <end position="194"/>
    </location>
</feature>
<evidence type="ECO:0000313" key="4">
    <source>
        <dbReference type="Proteomes" id="UP000254893"/>
    </source>
</evidence>
<dbReference type="PANTHER" id="PTHR12835">
    <property type="entry name" value="BIOTIN PROTEIN LIGASE"/>
    <property type="match status" value="1"/>
</dbReference>
<dbReference type="InterPro" id="IPR004408">
    <property type="entry name" value="Biotin_CoA_COase_ligase"/>
</dbReference>
<evidence type="ECO:0000256" key="1">
    <source>
        <dbReference type="ARBA" id="ARBA00022598"/>
    </source>
</evidence>
<evidence type="ECO:0000259" key="2">
    <source>
        <dbReference type="PROSITE" id="PS51733"/>
    </source>
</evidence>
<dbReference type="NCBIfam" id="TIGR00121">
    <property type="entry name" value="birA_ligase"/>
    <property type="match status" value="1"/>
</dbReference>
<dbReference type="InterPro" id="IPR045864">
    <property type="entry name" value="aa-tRNA-synth_II/BPL/LPL"/>
</dbReference>
<proteinExistence type="predicted"/>
<dbReference type="CDD" id="cd16442">
    <property type="entry name" value="BPL"/>
    <property type="match status" value="1"/>
</dbReference>
<gene>
    <name evidence="3" type="primary">birA</name>
    <name evidence="3" type="ORF">NCTC11388_02298</name>
</gene>
<dbReference type="GO" id="GO:0004077">
    <property type="term" value="F:biotin--[biotin carboxyl-carrier protein] ligase activity"/>
    <property type="evidence" value="ECO:0007669"/>
    <property type="project" value="InterPro"/>
</dbReference>
<dbReference type="Proteomes" id="UP000254893">
    <property type="component" value="Unassembled WGS sequence"/>
</dbReference>
<evidence type="ECO:0000313" key="3">
    <source>
        <dbReference type="EMBL" id="SUJ13902.1"/>
    </source>
</evidence>
<dbReference type="PROSITE" id="PS51733">
    <property type="entry name" value="BPL_LPL_CATALYTIC"/>
    <property type="match status" value="1"/>
</dbReference>
<dbReference type="SUPFAM" id="SSF55681">
    <property type="entry name" value="Class II aaRS and biotin synthetases"/>
    <property type="match status" value="1"/>
</dbReference>
<dbReference type="Gene3D" id="3.30.930.10">
    <property type="entry name" value="Bira Bifunctional Protein, Domain 2"/>
    <property type="match status" value="1"/>
</dbReference>
<dbReference type="InterPro" id="IPR004143">
    <property type="entry name" value="BPL_LPL_catalytic"/>
</dbReference>
<accession>A0A380C621</accession>
<organism evidence="3 4">
    <name type="scientific">Sphingobacterium spiritivorum</name>
    <name type="common">Flavobacterium spiritivorum</name>
    <dbReference type="NCBI Taxonomy" id="258"/>
    <lineage>
        <taxon>Bacteria</taxon>
        <taxon>Pseudomonadati</taxon>
        <taxon>Bacteroidota</taxon>
        <taxon>Sphingobacteriia</taxon>
        <taxon>Sphingobacteriales</taxon>
        <taxon>Sphingobacteriaceae</taxon>
        <taxon>Sphingobacterium</taxon>
    </lineage>
</organism>
<dbReference type="AlphaFoldDB" id="A0A380C621"/>
<protein>
    <submittedName>
        <fullName evidence="3">Bifunctional protein BirA</fullName>
    </submittedName>
</protein>
<dbReference type="PANTHER" id="PTHR12835:SF5">
    <property type="entry name" value="BIOTIN--PROTEIN LIGASE"/>
    <property type="match status" value="1"/>
</dbReference>
<dbReference type="GO" id="GO:0005737">
    <property type="term" value="C:cytoplasm"/>
    <property type="evidence" value="ECO:0007669"/>
    <property type="project" value="TreeGrafter"/>
</dbReference>
<reference evidence="3 4" key="1">
    <citation type="submission" date="2018-06" db="EMBL/GenBank/DDBJ databases">
        <authorList>
            <consortium name="Pathogen Informatics"/>
            <person name="Doyle S."/>
        </authorList>
    </citation>
    <scope>NUCLEOTIDE SEQUENCE [LARGE SCALE GENOMIC DNA]</scope>
    <source>
        <strain evidence="3 4">NCTC11388</strain>
    </source>
</reference>